<dbReference type="Pfam" id="PF03629">
    <property type="entry name" value="SASA"/>
    <property type="match status" value="1"/>
</dbReference>
<keyword evidence="4" id="KW-1185">Reference proteome</keyword>
<dbReference type="InterPro" id="IPR039329">
    <property type="entry name" value="SIAE"/>
</dbReference>
<organism evidence="3 4">
    <name type="scientific">Flavobacterium noncentrifugens</name>
    <dbReference type="NCBI Taxonomy" id="1128970"/>
    <lineage>
        <taxon>Bacteria</taxon>
        <taxon>Pseudomonadati</taxon>
        <taxon>Bacteroidota</taxon>
        <taxon>Flavobacteriia</taxon>
        <taxon>Flavobacteriales</taxon>
        <taxon>Flavobacteriaceae</taxon>
        <taxon>Flavobacterium</taxon>
    </lineage>
</organism>
<evidence type="ECO:0000259" key="2">
    <source>
        <dbReference type="Pfam" id="PF03629"/>
    </source>
</evidence>
<keyword evidence="1" id="KW-0378">Hydrolase</keyword>
<dbReference type="PANTHER" id="PTHR22901:SF0">
    <property type="entry name" value="SIALATE O-ACETYLESTERASE"/>
    <property type="match status" value="1"/>
</dbReference>
<dbReference type="Proteomes" id="UP000199580">
    <property type="component" value="Unassembled WGS sequence"/>
</dbReference>
<gene>
    <name evidence="3" type="ORF">SAMN04487935_2242</name>
</gene>
<dbReference type="RefSeq" id="WP_091395322.1">
    <property type="nucleotide sequence ID" value="NZ_BKAI01000006.1"/>
</dbReference>
<dbReference type="STRING" id="1128970.SAMN04487935_2242"/>
<dbReference type="AlphaFoldDB" id="A0A1G8Y9A1"/>
<dbReference type="GO" id="GO:0005975">
    <property type="term" value="P:carbohydrate metabolic process"/>
    <property type="evidence" value="ECO:0007669"/>
    <property type="project" value="TreeGrafter"/>
</dbReference>
<dbReference type="InterPro" id="IPR013783">
    <property type="entry name" value="Ig-like_fold"/>
</dbReference>
<dbReference type="Gene3D" id="2.60.40.10">
    <property type="entry name" value="Immunoglobulins"/>
    <property type="match status" value="1"/>
</dbReference>
<dbReference type="GO" id="GO:0001681">
    <property type="term" value="F:sialate O-acetylesterase activity"/>
    <property type="evidence" value="ECO:0007669"/>
    <property type="project" value="InterPro"/>
</dbReference>
<evidence type="ECO:0000256" key="1">
    <source>
        <dbReference type="ARBA" id="ARBA00022801"/>
    </source>
</evidence>
<dbReference type="SUPFAM" id="SSF49785">
    <property type="entry name" value="Galactose-binding domain-like"/>
    <property type="match status" value="1"/>
</dbReference>
<dbReference type="EMBL" id="FNEZ01000003">
    <property type="protein sequence ID" value="SDJ99408.1"/>
    <property type="molecule type" value="Genomic_DNA"/>
</dbReference>
<evidence type="ECO:0000313" key="4">
    <source>
        <dbReference type="Proteomes" id="UP000199580"/>
    </source>
</evidence>
<accession>A0A1G8Y9A1</accession>
<proteinExistence type="predicted"/>
<sequence>MKQFLSIVLLLLSGTILAKVSLPKFFSSHMVLQRDAPITIYGWADVNKTVKITFNNKTLLVKANSNGEWSVDFEKLPAGGPYKMTISEENQIAFDDIYIGDVWFCSGQSNMGWKLEDALNGKEELSKANYDQIKLLQVSRTMAGTPQKDIEKGEWKTCSPESALGFSAVAYFFGRNLYQEYKVPIGLINSSWGGTRIEDWMGEDVMGKHESARKVIAEMKNINFPELLAKYDKDFKAWEEKADKLDIGTTEKWFQDSYDKTKWQIMNVPTLWETAKITPSDGVVWVNRTFEISQKDLSEKELLLSIGRIDNEDVTYINGKIVGQSDVKDVDRFYKVSADVFKVGKNTITMRIKNTGDIGGFRSAAAALYLETASGKIDLSGEWKYEIGTKTIEEVPLRQHPNIYPTSLYNGMVAPFFGIKIKGIIWYQGESNMKNAVEYAGLFKDMITDWRKKWNADYPFIFAQLPNLANQKQLWPLVRESQAKALELPNTGMAVLIDVGTDDNIHPIHKQVVGKRMATIAGNLTYGNKQETSSAPVFDKIKADGNAIIVSFKNGTFAGDTSKSGISGFMVAGSDQKFYTATAVLQNDFKSVKVSSEKVSNPKEVRYLWYDAPGKVMLFNKDGLATPPFRTDHF</sequence>
<dbReference type="PANTHER" id="PTHR22901">
    <property type="entry name" value="SIALATE O-ACETYLESTERASE"/>
    <property type="match status" value="1"/>
</dbReference>
<name>A0A1G8Y9A1_9FLAO</name>
<dbReference type="InterPro" id="IPR005181">
    <property type="entry name" value="SASA"/>
</dbReference>
<evidence type="ECO:0000313" key="3">
    <source>
        <dbReference type="EMBL" id="SDJ99408.1"/>
    </source>
</evidence>
<protein>
    <submittedName>
        <fullName evidence="3">Sialate O-acetylesterase</fullName>
    </submittedName>
</protein>
<dbReference type="OrthoDB" id="9816001at2"/>
<feature type="domain" description="Sialate O-acetylesterase" evidence="2">
    <location>
        <begin position="408"/>
        <end position="518"/>
    </location>
</feature>
<reference evidence="3 4" key="1">
    <citation type="submission" date="2016-10" db="EMBL/GenBank/DDBJ databases">
        <authorList>
            <person name="de Groot N.N."/>
        </authorList>
    </citation>
    <scope>NUCLEOTIDE SEQUENCE [LARGE SCALE GENOMIC DNA]</scope>
    <source>
        <strain evidence="3 4">CGMCC 1.10076</strain>
    </source>
</reference>
<dbReference type="InterPro" id="IPR008979">
    <property type="entry name" value="Galactose-bd-like_sf"/>
</dbReference>
<dbReference type="SUPFAM" id="SSF52266">
    <property type="entry name" value="SGNH hydrolase"/>
    <property type="match status" value="1"/>
</dbReference>
<dbReference type="InterPro" id="IPR036514">
    <property type="entry name" value="SGNH_hydro_sf"/>
</dbReference>
<dbReference type="Gene3D" id="3.40.50.1110">
    <property type="entry name" value="SGNH hydrolase"/>
    <property type="match status" value="2"/>
</dbReference>